<evidence type="ECO:0000256" key="7">
    <source>
        <dbReference type="ARBA" id="ARBA00023180"/>
    </source>
</evidence>
<evidence type="ECO:0000313" key="12">
    <source>
        <dbReference type="EMBL" id="PON33508.1"/>
    </source>
</evidence>
<dbReference type="InParanoid" id="A0A2P5AAE4"/>
<dbReference type="STRING" id="63057.A0A2P5AAE4"/>
<dbReference type="SMART" id="SM00645">
    <property type="entry name" value="Pept_C1"/>
    <property type="match status" value="1"/>
</dbReference>
<dbReference type="SMART" id="SM00848">
    <property type="entry name" value="Inhibitor_I29"/>
    <property type="match status" value="1"/>
</dbReference>
<keyword evidence="2 12" id="KW-0645">Protease</keyword>
<protein>
    <recommendedName>
        <fullName evidence="8">Vignain</fullName>
    </recommendedName>
</protein>
<feature type="signal peptide" evidence="9">
    <location>
        <begin position="1"/>
        <end position="24"/>
    </location>
</feature>
<keyword evidence="13" id="KW-1185">Reference proteome</keyword>
<feature type="domain" description="Peptidase C1A papain C-terminal" evidence="10">
    <location>
        <begin position="126"/>
        <end position="340"/>
    </location>
</feature>
<dbReference type="OrthoDB" id="10253408at2759"/>
<dbReference type="CDD" id="cd02248">
    <property type="entry name" value="Peptidase_C1A"/>
    <property type="match status" value="1"/>
</dbReference>
<dbReference type="InterPro" id="IPR025661">
    <property type="entry name" value="Pept_asp_AS"/>
</dbReference>
<evidence type="ECO:0000256" key="4">
    <source>
        <dbReference type="ARBA" id="ARBA00022801"/>
    </source>
</evidence>
<name>A0A2P5AAE4_TREOI</name>
<proteinExistence type="inferred from homology"/>
<dbReference type="GO" id="GO:0008234">
    <property type="term" value="F:cysteine-type peptidase activity"/>
    <property type="evidence" value="ECO:0007669"/>
    <property type="project" value="UniProtKB-KW"/>
</dbReference>
<dbReference type="PROSITE" id="PS00640">
    <property type="entry name" value="THIOL_PROTEASE_ASN"/>
    <property type="match status" value="1"/>
</dbReference>
<evidence type="ECO:0000256" key="3">
    <source>
        <dbReference type="ARBA" id="ARBA00022729"/>
    </source>
</evidence>
<dbReference type="Proteomes" id="UP000237000">
    <property type="component" value="Unassembled WGS sequence"/>
</dbReference>
<dbReference type="AlphaFoldDB" id="A0A2P5AAE4"/>
<feature type="chain" id="PRO_5018724485" description="Vignain" evidence="9">
    <location>
        <begin position="25"/>
        <end position="342"/>
    </location>
</feature>
<evidence type="ECO:0000259" key="10">
    <source>
        <dbReference type="SMART" id="SM00645"/>
    </source>
</evidence>
<dbReference type="InterPro" id="IPR025660">
    <property type="entry name" value="Pept_his_AS"/>
</dbReference>
<dbReference type="InterPro" id="IPR038765">
    <property type="entry name" value="Papain-like_cys_pep_sf"/>
</dbReference>
<reference evidence="13" key="1">
    <citation type="submission" date="2016-06" db="EMBL/GenBank/DDBJ databases">
        <title>Parallel loss of symbiosis genes in relatives of nitrogen-fixing non-legume Parasponia.</title>
        <authorList>
            <person name="Van Velzen R."/>
            <person name="Holmer R."/>
            <person name="Bu F."/>
            <person name="Rutten L."/>
            <person name="Van Zeijl A."/>
            <person name="Liu W."/>
            <person name="Santuari L."/>
            <person name="Cao Q."/>
            <person name="Sharma T."/>
            <person name="Shen D."/>
            <person name="Roswanjaya Y."/>
            <person name="Wardhani T."/>
            <person name="Kalhor M.S."/>
            <person name="Jansen J."/>
            <person name="Van den Hoogen J."/>
            <person name="Gungor B."/>
            <person name="Hartog M."/>
            <person name="Hontelez J."/>
            <person name="Verver J."/>
            <person name="Yang W.-C."/>
            <person name="Schijlen E."/>
            <person name="Repin R."/>
            <person name="Schilthuizen M."/>
            <person name="Schranz E."/>
            <person name="Heidstra R."/>
            <person name="Miyata K."/>
            <person name="Fedorova E."/>
            <person name="Kohlen W."/>
            <person name="Bisseling T."/>
            <person name="Smit S."/>
            <person name="Geurts R."/>
        </authorList>
    </citation>
    <scope>NUCLEOTIDE SEQUENCE [LARGE SCALE GENOMIC DNA]</scope>
    <source>
        <strain evidence="13">cv. RG33-2</strain>
    </source>
</reference>
<dbReference type="InterPro" id="IPR013128">
    <property type="entry name" value="Peptidase_C1A"/>
</dbReference>
<evidence type="ECO:0000313" key="13">
    <source>
        <dbReference type="Proteomes" id="UP000237000"/>
    </source>
</evidence>
<comment type="similarity">
    <text evidence="1">Belongs to the peptidase C1 family.</text>
</comment>
<keyword evidence="4" id="KW-0378">Hydrolase</keyword>
<evidence type="ECO:0000256" key="2">
    <source>
        <dbReference type="ARBA" id="ARBA00022670"/>
    </source>
</evidence>
<dbReference type="PANTHER" id="PTHR12411">
    <property type="entry name" value="CYSTEINE PROTEASE FAMILY C1-RELATED"/>
    <property type="match status" value="1"/>
</dbReference>
<dbReference type="InterPro" id="IPR000169">
    <property type="entry name" value="Pept_cys_AS"/>
</dbReference>
<organism evidence="12 13">
    <name type="scientific">Trema orientale</name>
    <name type="common">Charcoal tree</name>
    <name type="synonym">Celtis orientalis</name>
    <dbReference type="NCBI Taxonomy" id="63057"/>
    <lineage>
        <taxon>Eukaryota</taxon>
        <taxon>Viridiplantae</taxon>
        <taxon>Streptophyta</taxon>
        <taxon>Embryophyta</taxon>
        <taxon>Tracheophyta</taxon>
        <taxon>Spermatophyta</taxon>
        <taxon>Magnoliopsida</taxon>
        <taxon>eudicotyledons</taxon>
        <taxon>Gunneridae</taxon>
        <taxon>Pentapetalae</taxon>
        <taxon>rosids</taxon>
        <taxon>fabids</taxon>
        <taxon>Rosales</taxon>
        <taxon>Cannabaceae</taxon>
        <taxon>Trema</taxon>
    </lineage>
</organism>
<dbReference type="SUPFAM" id="SSF54001">
    <property type="entry name" value="Cysteine proteinases"/>
    <property type="match status" value="1"/>
</dbReference>
<sequence>MGSTSDFAIVALLILGTWASQAMSRTSLEAASAKKHEEWMAQYGRTYSDNAEKEKRFKIFNDNVNFIEQFNKYRNRTYKMRVNGLADLTKEEFLSQFTGFDVSACSSRPVPGRKSKSFRYENLTEVPSIVDWRKQGAVTPIKNQRRCGSCWAFSAVAAVEGITKIKTGKQVSLSEQQLVDCATNGNHGCQGGLMDNAFEYIIQNKGITSEDEYPYEAMDGTCKSNQKDGVAAHITGYEEVPSNSEEALQKAVYVQPVSVSVDATNFQFYSEGVLSDDCGTRLNHGVTIIGYGTTEDNTKYWLVKNSWGEDWGEKGYMRILRDSDSPGGQCGIAMDASYPIIA</sequence>
<dbReference type="PRINTS" id="PR00705">
    <property type="entry name" value="PAPAIN"/>
</dbReference>
<dbReference type="InterPro" id="IPR013201">
    <property type="entry name" value="Prot_inhib_I29"/>
</dbReference>
<keyword evidence="3 9" id="KW-0732">Signal</keyword>
<keyword evidence="7" id="KW-0325">Glycoprotein</keyword>
<dbReference type="Pfam" id="PF00112">
    <property type="entry name" value="Peptidase_C1"/>
    <property type="match status" value="1"/>
</dbReference>
<keyword evidence="5" id="KW-0788">Thiol protease</keyword>
<dbReference type="InterPro" id="IPR000668">
    <property type="entry name" value="Peptidase_C1A_C"/>
</dbReference>
<dbReference type="PROSITE" id="PS00639">
    <property type="entry name" value="THIOL_PROTEASE_HIS"/>
    <property type="match status" value="1"/>
</dbReference>
<gene>
    <name evidence="12" type="primary">TorCP9</name>
    <name evidence="12" type="ORF">TorRG33x02_354830</name>
</gene>
<dbReference type="FunCoup" id="A0A2P5AAE4">
    <property type="interactions" value="123"/>
</dbReference>
<dbReference type="GO" id="GO:0006508">
    <property type="term" value="P:proteolysis"/>
    <property type="evidence" value="ECO:0007669"/>
    <property type="project" value="UniProtKB-KW"/>
</dbReference>
<dbReference type="EMBL" id="JXTC01001007">
    <property type="protein sequence ID" value="PON33508.1"/>
    <property type="molecule type" value="Genomic_DNA"/>
</dbReference>
<evidence type="ECO:0000256" key="8">
    <source>
        <dbReference type="ARBA" id="ARBA00069575"/>
    </source>
</evidence>
<dbReference type="Pfam" id="PF08246">
    <property type="entry name" value="Inhibitor_I29"/>
    <property type="match status" value="1"/>
</dbReference>
<accession>A0A2P5AAE4</accession>
<evidence type="ECO:0000256" key="6">
    <source>
        <dbReference type="ARBA" id="ARBA00023157"/>
    </source>
</evidence>
<keyword evidence="6" id="KW-1015">Disulfide bond</keyword>
<evidence type="ECO:0000259" key="11">
    <source>
        <dbReference type="SMART" id="SM00848"/>
    </source>
</evidence>
<comment type="caution">
    <text evidence="12">The sequence shown here is derived from an EMBL/GenBank/DDBJ whole genome shotgun (WGS) entry which is preliminary data.</text>
</comment>
<dbReference type="InterPro" id="IPR039417">
    <property type="entry name" value="Peptidase_C1A_papain-like"/>
</dbReference>
<evidence type="ECO:0000256" key="5">
    <source>
        <dbReference type="ARBA" id="ARBA00022807"/>
    </source>
</evidence>
<dbReference type="Gene3D" id="3.90.70.10">
    <property type="entry name" value="Cysteine proteinases"/>
    <property type="match status" value="1"/>
</dbReference>
<feature type="domain" description="Cathepsin propeptide inhibitor" evidence="11">
    <location>
        <begin position="36"/>
        <end position="93"/>
    </location>
</feature>
<evidence type="ECO:0000256" key="9">
    <source>
        <dbReference type="SAM" id="SignalP"/>
    </source>
</evidence>
<dbReference type="PROSITE" id="PS00139">
    <property type="entry name" value="THIOL_PROTEASE_CYS"/>
    <property type="match status" value="1"/>
</dbReference>
<evidence type="ECO:0000256" key="1">
    <source>
        <dbReference type="ARBA" id="ARBA00008455"/>
    </source>
</evidence>
<dbReference type="FunFam" id="3.90.70.10:FF:000023">
    <property type="entry name" value="Senescence-specific cysteine protease SAG39"/>
    <property type="match status" value="1"/>
</dbReference>